<keyword evidence="1" id="KW-0808">Transferase</keyword>
<dbReference type="GO" id="GO:0016301">
    <property type="term" value="F:kinase activity"/>
    <property type="evidence" value="ECO:0007669"/>
    <property type="project" value="UniProtKB-KW"/>
</dbReference>
<feature type="transmembrane region" description="Helical" evidence="4">
    <location>
        <begin position="282"/>
        <end position="299"/>
    </location>
</feature>
<keyword evidence="4" id="KW-1133">Transmembrane helix</keyword>
<evidence type="ECO:0000313" key="7">
    <source>
        <dbReference type="Proteomes" id="UP000546162"/>
    </source>
</evidence>
<dbReference type="CDD" id="cd16917">
    <property type="entry name" value="HATPase_UhpB-NarQ-NarX-like"/>
    <property type="match status" value="1"/>
</dbReference>
<dbReference type="RefSeq" id="WP_185042079.1">
    <property type="nucleotide sequence ID" value="NZ_BAABFG010000005.1"/>
</dbReference>
<dbReference type="PANTHER" id="PTHR24421:SF61">
    <property type="entry name" value="OXYGEN SENSOR HISTIDINE KINASE NREB"/>
    <property type="match status" value="1"/>
</dbReference>
<dbReference type="PANTHER" id="PTHR24421">
    <property type="entry name" value="NITRATE/NITRITE SENSOR PROTEIN NARX-RELATED"/>
    <property type="match status" value="1"/>
</dbReference>
<keyword evidence="2 6" id="KW-0418">Kinase</keyword>
<dbReference type="Proteomes" id="UP000546162">
    <property type="component" value="Unassembled WGS sequence"/>
</dbReference>
<feature type="transmembrane region" description="Helical" evidence="4">
    <location>
        <begin position="153"/>
        <end position="173"/>
    </location>
</feature>
<reference evidence="6 7" key="1">
    <citation type="submission" date="2020-08" db="EMBL/GenBank/DDBJ databases">
        <title>Sequencing the genomes of 1000 actinobacteria strains.</title>
        <authorList>
            <person name="Klenk H.-P."/>
        </authorList>
    </citation>
    <scope>NUCLEOTIDE SEQUENCE [LARGE SCALE GENOMIC DNA]</scope>
    <source>
        <strain evidence="6 7">DSM 45809</strain>
    </source>
</reference>
<dbReference type="EMBL" id="JACHNB010000001">
    <property type="protein sequence ID" value="MBB4741624.1"/>
    <property type="molecule type" value="Genomic_DNA"/>
</dbReference>
<dbReference type="InterPro" id="IPR003594">
    <property type="entry name" value="HATPase_dom"/>
</dbReference>
<feature type="domain" description="Histidine kinase/HSP90-like ATPase" evidence="5">
    <location>
        <begin position="557"/>
        <end position="649"/>
    </location>
</feature>
<feature type="transmembrane region" description="Helical" evidence="4">
    <location>
        <begin position="304"/>
        <end position="322"/>
    </location>
</feature>
<dbReference type="Pfam" id="PF02518">
    <property type="entry name" value="HATPase_c"/>
    <property type="match status" value="1"/>
</dbReference>
<dbReference type="SUPFAM" id="SSF55874">
    <property type="entry name" value="ATPase domain of HSP90 chaperone/DNA topoisomerase II/histidine kinase"/>
    <property type="match status" value="1"/>
</dbReference>
<feature type="transmembrane region" description="Helical" evidence="4">
    <location>
        <begin position="117"/>
        <end position="141"/>
    </location>
</feature>
<accession>A0A7W7H0D6</accession>
<keyword evidence="4" id="KW-0472">Membrane</keyword>
<comment type="caution">
    <text evidence="6">The sequence shown here is derived from an EMBL/GenBank/DDBJ whole genome shotgun (WGS) entry which is preliminary data.</text>
</comment>
<keyword evidence="3" id="KW-0902">Two-component regulatory system</keyword>
<proteinExistence type="predicted"/>
<dbReference type="InterPro" id="IPR050482">
    <property type="entry name" value="Sensor_HK_TwoCompSys"/>
</dbReference>
<evidence type="ECO:0000259" key="5">
    <source>
        <dbReference type="Pfam" id="PF02518"/>
    </source>
</evidence>
<evidence type="ECO:0000313" key="6">
    <source>
        <dbReference type="EMBL" id="MBB4741624.1"/>
    </source>
</evidence>
<dbReference type="GO" id="GO:0000160">
    <property type="term" value="P:phosphorelay signal transduction system"/>
    <property type="evidence" value="ECO:0007669"/>
    <property type="project" value="UniProtKB-KW"/>
</dbReference>
<name>A0A7W7H0D6_9ACTN</name>
<gene>
    <name evidence="6" type="ORF">BJY16_005083</name>
</gene>
<evidence type="ECO:0000256" key="4">
    <source>
        <dbReference type="SAM" id="Phobius"/>
    </source>
</evidence>
<dbReference type="AlphaFoldDB" id="A0A7W7H0D6"/>
<feature type="transmembrane region" description="Helical" evidence="4">
    <location>
        <begin position="226"/>
        <end position="246"/>
    </location>
</feature>
<feature type="transmembrane region" description="Helical" evidence="4">
    <location>
        <begin position="46"/>
        <end position="69"/>
    </location>
</feature>
<keyword evidence="4" id="KW-0812">Transmembrane</keyword>
<evidence type="ECO:0000256" key="1">
    <source>
        <dbReference type="ARBA" id="ARBA00022679"/>
    </source>
</evidence>
<feature type="transmembrane region" description="Helical" evidence="4">
    <location>
        <begin position="342"/>
        <end position="364"/>
    </location>
</feature>
<protein>
    <submittedName>
        <fullName evidence="6">Signal transduction histidine kinase</fullName>
    </submittedName>
</protein>
<feature type="transmembrane region" description="Helical" evidence="4">
    <location>
        <begin position="371"/>
        <end position="392"/>
    </location>
</feature>
<feature type="transmembrane region" description="Helical" evidence="4">
    <location>
        <begin position="185"/>
        <end position="206"/>
    </location>
</feature>
<organism evidence="6 7">
    <name type="scientific">Actinoplanes octamycinicus</name>
    <dbReference type="NCBI Taxonomy" id="135948"/>
    <lineage>
        <taxon>Bacteria</taxon>
        <taxon>Bacillati</taxon>
        <taxon>Actinomycetota</taxon>
        <taxon>Actinomycetes</taxon>
        <taxon>Micromonosporales</taxon>
        <taxon>Micromonosporaceae</taxon>
        <taxon>Actinoplanes</taxon>
    </lineage>
</organism>
<evidence type="ECO:0000256" key="2">
    <source>
        <dbReference type="ARBA" id="ARBA00022777"/>
    </source>
</evidence>
<feature type="transmembrane region" description="Helical" evidence="4">
    <location>
        <begin position="253"/>
        <end position="276"/>
    </location>
</feature>
<evidence type="ECO:0000256" key="3">
    <source>
        <dbReference type="ARBA" id="ARBA00023012"/>
    </source>
</evidence>
<feature type="transmembrane region" description="Helical" evidence="4">
    <location>
        <begin position="412"/>
        <end position="433"/>
    </location>
</feature>
<keyword evidence="7" id="KW-1185">Reference proteome</keyword>
<dbReference type="Gene3D" id="3.30.565.10">
    <property type="entry name" value="Histidine kinase-like ATPase, C-terminal domain"/>
    <property type="match status" value="1"/>
</dbReference>
<sequence length="655" mass="65424">MIIVMGGGAAQRWPALAGLGGGLLVLLADAADGGGYASPAPAPVPAFATVLALCLLPWWPYLLVVGVALSLPGAGHPLAAAAFPMVAAGVLGGAQELVRGGVPGLPRRGAQSLPGRGAPGLGTAVAGLATTVALLGAAVTGEPVPAGPRDAPLWHGALLAAGLVGIAVALPRWRRADQDGWTWARLRPAVVAGAAVLLVATSQTISAERLGSWLGVDPGTFARYPLARLAIIGAAVLVLGTALAAVTGKWALAGALTAGAAQVGASTPLMLAFAALHHDEPIRWPAALAGALLGATLAASRWRVAAAVSLTLGAATALFIVYEAAGGHPEKMVQQHRVVPAMLLLVLVSAAVTAVAGATAPVLAPHGTVPAVLGPLAGVLALAGMFTTQVSFVRGRTPVDFTGNPVPHMVTAGYVLIAAAAAIGGLGVAQHMAERWAERKRAEQIRQEAAAAERERLARPIHDGVLQVLALVQREGADLGGNGARLAALAAEQEAALRNLLSSGGSLAGPASSGSPSRSASGGDLRATLLALSGPAVEVAAPATPVVLPATAVAEVTAAVQAALDNVRRHAGAGARAWLLLEDEGDGVRVTVRDDGAGFGSDRLAEAARAGRLGVAQSMRGRISDLGGTTTIDSAPGAGTEVEFWLPRRRSFGTP</sequence>
<dbReference type="InterPro" id="IPR036890">
    <property type="entry name" value="HATPase_C_sf"/>
</dbReference>